<dbReference type="OrthoDB" id="9776281at2"/>
<keyword evidence="3 8" id="KW-0548">Nucleotidyltransferase</keyword>
<dbReference type="GO" id="GO:0030145">
    <property type="term" value="F:manganese ion binding"/>
    <property type="evidence" value="ECO:0007669"/>
    <property type="project" value="UniProtKB-UniRule"/>
</dbReference>
<dbReference type="RefSeq" id="WP_091134167.1">
    <property type="nucleotide sequence ID" value="NZ_FMVJ01000005.1"/>
</dbReference>
<feature type="binding site" evidence="8">
    <location>
        <position position="90"/>
    </location>
    <ligand>
        <name>ATP</name>
        <dbReference type="ChEBI" id="CHEBI:30616"/>
    </ligand>
</feature>
<feature type="binding site" evidence="8">
    <location>
        <position position="114"/>
    </location>
    <ligand>
        <name>ATP</name>
        <dbReference type="ChEBI" id="CHEBI:30616"/>
    </ligand>
</feature>
<dbReference type="NCBIfam" id="NF000658">
    <property type="entry name" value="PRK00029.1"/>
    <property type="match status" value="1"/>
</dbReference>
<organism evidence="9 10">
    <name type="scientific">Microvirga guangxiensis</name>
    <dbReference type="NCBI Taxonomy" id="549386"/>
    <lineage>
        <taxon>Bacteria</taxon>
        <taxon>Pseudomonadati</taxon>
        <taxon>Pseudomonadota</taxon>
        <taxon>Alphaproteobacteria</taxon>
        <taxon>Hyphomicrobiales</taxon>
        <taxon>Methylobacteriaceae</taxon>
        <taxon>Microvirga</taxon>
    </lineage>
</organism>
<dbReference type="HAMAP" id="MF_00692">
    <property type="entry name" value="SelO"/>
    <property type="match status" value="1"/>
</dbReference>
<dbReference type="PANTHER" id="PTHR32057:SF14">
    <property type="entry name" value="PROTEIN ADENYLYLTRANSFERASE SELO, MITOCHONDRIAL"/>
    <property type="match status" value="1"/>
</dbReference>
<keyword evidence="8" id="KW-0464">Manganese</keyword>
<dbReference type="EC" id="2.7.7.108" evidence="8"/>
<evidence type="ECO:0000256" key="3">
    <source>
        <dbReference type="ARBA" id="ARBA00022695"/>
    </source>
</evidence>
<sequence>MSFSPAYRASKSHQALGADFYDIVAPAQFPTHLLRYRNQRWAARTGLEDLTDDRWVKHFGLFEPLPGSFEQPLALRYHGHQFRTYNPHLGDGRGFLFAQLYDTQDGRLLDLATKGSGQTPWSRHADGRLTLKGGVREVLATEMLEALGVNTSKSFSLIETGEELERGDEPSPTRSSVLVRLSHSHIRIGTFQRFLYLDEVGNIGRLLDYTITTYMPELWRESAPERASAFLEEVCRRVARMGAEWMAAGFVHGVLNTDNINVTGESFDYGPWRFLPAYDPAFTAAYFDETGLYAFGRQPDALLWNLYRLAECFLPIAEQSKLEASLSAFQPALHQEFPAAILRRLGLRSHSPERDAQLARSLWAFLHNTKAPFEQTFFDWYGGVKSLGRAGQSPSAAFYAHPTFQDFRDALEDFEPVSRLKLDHPYFARLTPCTMLIDDVEAIWEPIASRDDWTAFRSKLEDIRTMSEAYAA</sequence>
<feature type="binding site" evidence="8">
    <location>
        <position position="268"/>
    </location>
    <ligand>
        <name>ATP</name>
        <dbReference type="ChEBI" id="CHEBI:30616"/>
    </ligand>
</feature>
<keyword evidence="6 8" id="KW-0067">ATP-binding</keyword>
<feature type="binding site" evidence="8">
    <location>
        <position position="127"/>
    </location>
    <ligand>
        <name>ATP</name>
        <dbReference type="ChEBI" id="CHEBI:30616"/>
    </ligand>
</feature>
<keyword evidence="5 8" id="KW-0547">Nucleotide-binding</keyword>
<comment type="catalytic activity">
    <reaction evidence="8">
        <text>L-threonyl-[protein] + ATP = 3-O-(5'-adenylyl)-L-threonyl-[protein] + diphosphate</text>
        <dbReference type="Rhea" id="RHEA:54292"/>
        <dbReference type="Rhea" id="RHEA-COMP:11060"/>
        <dbReference type="Rhea" id="RHEA-COMP:13847"/>
        <dbReference type="ChEBI" id="CHEBI:30013"/>
        <dbReference type="ChEBI" id="CHEBI:30616"/>
        <dbReference type="ChEBI" id="CHEBI:33019"/>
        <dbReference type="ChEBI" id="CHEBI:138113"/>
        <dbReference type="EC" id="2.7.7.108"/>
    </reaction>
</comment>
<keyword evidence="10" id="KW-1185">Reference proteome</keyword>
<evidence type="ECO:0000313" key="10">
    <source>
        <dbReference type="Proteomes" id="UP000199569"/>
    </source>
</evidence>
<dbReference type="AlphaFoldDB" id="A0A1G5IAD1"/>
<gene>
    <name evidence="8" type="primary">ydiU</name>
    <name evidence="8" type="synonym">selO</name>
    <name evidence="9" type="ORF">SAMN02927923_02169</name>
</gene>
<proteinExistence type="inferred from homology"/>
<feature type="binding site" evidence="8">
    <location>
        <position position="268"/>
    </location>
    <ligand>
        <name>Mg(2+)</name>
        <dbReference type="ChEBI" id="CHEBI:18420"/>
    </ligand>
</feature>
<dbReference type="EMBL" id="FMVJ01000005">
    <property type="protein sequence ID" value="SCY72954.1"/>
    <property type="molecule type" value="Genomic_DNA"/>
</dbReference>
<comment type="function">
    <text evidence="8">Nucleotidyltransferase involved in the post-translational modification of proteins. It can catalyze the addition of adenosine monophosphate (AMP) or uridine monophosphate (UMP) to a protein, resulting in modifications known as AMPylation and UMPylation.</text>
</comment>
<comment type="catalytic activity">
    <reaction evidence="8">
        <text>L-seryl-[protein] + ATP = 3-O-(5'-adenylyl)-L-seryl-[protein] + diphosphate</text>
        <dbReference type="Rhea" id="RHEA:58120"/>
        <dbReference type="Rhea" id="RHEA-COMP:9863"/>
        <dbReference type="Rhea" id="RHEA-COMP:15073"/>
        <dbReference type="ChEBI" id="CHEBI:29999"/>
        <dbReference type="ChEBI" id="CHEBI:30616"/>
        <dbReference type="ChEBI" id="CHEBI:33019"/>
        <dbReference type="ChEBI" id="CHEBI:142516"/>
        <dbReference type="EC" id="2.7.7.108"/>
    </reaction>
</comment>
<keyword evidence="4 8" id="KW-0479">Metal-binding</keyword>
<evidence type="ECO:0000256" key="7">
    <source>
        <dbReference type="ARBA" id="ARBA00022842"/>
    </source>
</evidence>
<evidence type="ECO:0000256" key="4">
    <source>
        <dbReference type="ARBA" id="ARBA00022723"/>
    </source>
</evidence>
<feature type="binding site" evidence="8">
    <location>
        <position position="93"/>
    </location>
    <ligand>
        <name>ATP</name>
        <dbReference type="ChEBI" id="CHEBI:30616"/>
    </ligand>
</feature>
<dbReference type="GO" id="GO:0005524">
    <property type="term" value="F:ATP binding"/>
    <property type="evidence" value="ECO:0007669"/>
    <property type="project" value="UniProtKB-UniRule"/>
</dbReference>
<evidence type="ECO:0000256" key="2">
    <source>
        <dbReference type="ARBA" id="ARBA00022679"/>
    </source>
</evidence>
<feature type="binding site" evidence="8">
    <location>
        <position position="92"/>
    </location>
    <ligand>
        <name>ATP</name>
        <dbReference type="ChEBI" id="CHEBI:30616"/>
    </ligand>
</feature>
<keyword evidence="2 8" id="KW-0808">Transferase</keyword>
<accession>A0A1G5IAD1</accession>
<evidence type="ECO:0000256" key="5">
    <source>
        <dbReference type="ARBA" id="ARBA00022741"/>
    </source>
</evidence>
<dbReference type="Pfam" id="PF02696">
    <property type="entry name" value="SelO"/>
    <property type="match status" value="1"/>
</dbReference>
<feature type="binding site" evidence="8">
    <location>
        <position position="187"/>
    </location>
    <ligand>
        <name>ATP</name>
        <dbReference type="ChEBI" id="CHEBI:30616"/>
    </ligand>
</feature>
<dbReference type="EC" id="2.7.7.-" evidence="8"/>
<name>A0A1G5IAD1_9HYPH</name>
<dbReference type="PANTHER" id="PTHR32057">
    <property type="entry name" value="PROTEIN ADENYLYLTRANSFERASE SELO, MITOCHONDRIAL"/>
    <property type="match status" value="1"/>
</dbReference>
<comment type="similarity">
    <text evidence="1 8">Belongs to the SELO family.</text>
</comment>
<evidence type="ECO:0000256" key="8">
    <source>
        <dbReference type="HAMAP-Rule" id="MF_00692"/>
    </source>
</evidence>
<comment type="catalytic activity">
    <reaction evidence="8">
        <text>L-histidyl-[protein] + UTP = N(tele)-(5'-uridylyl)-L-histidyl-[protein] + diphosphate</text>
        <dbReference type="Rhea" id="RHEA:83891"/>
        <dbReference type="Rhea" id="RHEA-COMP:9745"/>
        <dbReference type="Rhea" id="RHEA-COMP:20239"/>
        <dbReference type="ChEBI" id="CHEBI:29979"/>
        <dbReference type="ChEBI" id="CHEBI:33019"/>
        <dbReference type="ChEBI" id="CHEBI:46398"/>
        <dbReference type="ChEBI" id="CHEBI:233474"/>
    </reaction>
</comment>
<keyword evidence="7 8" id="KW-0460">Magnesium</keyword>
<comment type="catalytic activity">
    <reaction evidence="8">
        <text>L-tyrosyl-[protein] + UTP = O-(5'-uridylyl)-L-tyrosyl-[protein] + diphosphate</text>
        <dbReference type="Rhea" id="RHEA:83887"/>
        <dbReference type="Rhea" id="RHEA-COMP:10136"/>
        <dbReference type="Rhea" id="RHEA-COMP:20238"/>
        <dbReference type="ChEBI" id="CHEBI:33019"/>
        <dbReference type="ChEBI" id="CHEBI:46398"/>
        <dbReference type="ChEBI" id="CHEBI:46858"/>
        <dbReference type="ChEBI" id="CHEBI:90602"/>
    </reaction>
</comment>
<evidence type="ECO:0000256" key="6">
    <source>
        <dbReference type="ARBA" id="ARBA00022840"/>
    </source>
</evidence>
<dbReference type="Proteomes" id="UP000199569">
    <property type="component" value="Unassembled WGS sequence"/>
</dbReference>
<reference evidence="9 10" key="1">
    <citation type="submission" date="2016-10" db="EMBL/GenBank/DDBJ databases">
        <authorList>
            <person name="de Groot N.N."/>
        </authorList>
    </citation>
    <scope>NUCLEOTIDE SEQUENCE [LARGE SCALE GENOMIC DNA]</scope>
    <source>
        <strain evidence="9 10">CGMCC 1.7666</strain>
    </source>
</reference>
<feature type="active site" description="Proton acceptor" evidence="8">
    <location>
        <position position="258"/>
    </location>
</feature>
<dbReference type="GO" id="GO:0070733">
    <property type="term" value="F:AMPylase activity"/>
    <property type="evidence" value="ECO:0007669"/>
    <property type="project" value="UniProtKB-EC"/>
</dbReference>
<comment type="catalytic activity">
    <reaction evidence="8">
        <text>L-tyrosyl-[protein] + ATP = O-(5'-adenylyl)-L-tyrosyl-[protein] + diphosphate</text>
        <dbReference type="Rhea" id="RHEA:54288"/>
        <dbReference type="Rhea" id="RHEA-COMP:10136"/>
        <dbReference type="Rhea" id="RHEA-COMP:13846"/>
        <dbReference type="ChEBI" id="CHEBI:30616"/>
        <dbReference type="ChEBI" id="CHEBI:33019"/>
        <dbReference type="ChEBI" id="CHEBI:46858"/>
        <dbReference type="ChEBI" id="CHEBI:83624"/>
        <dbReference type="EC" id="2.7.7.108"/>
    </reaction>
</comment>
<comment type="cofactor">
    <cofactor evidence="8">
        <name>Mg(2+)</name>
        <dbReference type="ChEBI" id="CHEBI:18420"/>
    </cofactor>
    <cofactor evidence="8">
        <name>Mn(2+)</name>
        <dbReference type="ChEBI" id="CHEBI:29035"/>
    </cofactor>
</comment>
<feature type="binding site" evidence="8">
    <location>
        <position position="259"/>
    </location>
    <ligand>
        <name>Mg(2+)</name>
        <dbReference type="ChEBI" id="CHEBI:18420"/>
    </ligand>
</feature>
<feature type="binding site" evidence="8">
    <location>
        <position position="180"/>
    </location>
    <ligand>
        <name>ATP</name>
        <dbReference type="ChEBI" id="CHEBI:30616"/>
    </ligand>
</feature>
<evidence type="ECO:0000313" key="9">
    <source>
        <dbReference type="EMBL" id="SCY72954.1"/>
    </source>
</evidence>
<protein>
    <recommendedName>
        <fullName evidence="8">Protein nucleotidyltransferase YdiU</fullName>
        <ecNumber evidence="8">2.7.7.-</ecNumber>
    </recommendedName>
    <alternativeName>
        <fullName evidence="8">Protein adenylyltransferase YdiU</fullName>
        <ecNumber evidence="8">2.7.7.108</ecNumber>
    </alternativeName>
    <alternativeName>
        <fullName evidence="8">Protein uridylyltransferase YdiU</fullName>
        <ecNumber evidence="8">2.7.7.-</ecNumber>
    </alternativeName>
</protein>
<dbReference type="GO" id="GO:0000287">
    <property type="term" value="F:magnesium ion binding"/>
    <property type="evidence" value="ECO:0007669"/>
    <property type="project" value="UniProtKB-UniRule"/>
</dbReference>
<dbReference type="InterPro" id="IPR003846">
    <property type="entry name" value="SelO"/>
</dbReference>
<feature type="binding site" evidence="8">
    <location>
        <position position="126"/>
    </location>
    <ligand>
        <name>ATP</name>
        <dbReference type="ChEBI" id="CHEBI:30616"/>
    </ligand>
</feature>
<comment type="catalytic activity">
    <reaction evidence="8">
        <text>L-seryl-[protein] + UTP = O-(5'-uridylyl)-L-seryl-[protein] + diphosphate</text>
        <dbReference type="Rhea" id="RHEA:64604"/>
        <dbReference type="Rhea" id="RHEA-COMP:9863"/>
        <dbReference type="Rhea" id="RHEA-COMP:16635"/>
        <dbReference type="ChEBI" id="CHEBI:29999"/>
        <dbReference type="ChEBI" id="CHEBI:33019"/>
        <dbReference type="ChEBI" id="CHEBI:46398"/>
        <dbReference type="ChEBI" id="CHEBI:156051"/>
    </reaction>
</comment>
<evidence type="ECO:0000256" key="1">
    <source>
        <dbReference type="ARBA" id="ARBA00009747"/>
    </source>
</evidence>